<dbReference type="EMBL" id="CAFAAB010000039">
    <property type="protein sequence ID" value="CAB4780274.1"/>
    <property type="molecule type" value="Genomic_DNA"/>
</dbReference>
<evidence type="ECO:0000313" key="1">
    <source>
        <dbReference type="EMBL" id="CAB4780274.1"/>
    </source>
</evidence>
<dbReference type="AlphaFoldDB" id="A0A6J6WA11"/>
<dbReference type="Gene3D" id="3.40.50.2000">
    <property type="entry name" value="Glycogen Phosphorylase B"/>
    <property type="match status" value="2"/>
</dbReference>
<sequence>MTPPLKIALIVHHQLELGTGAAGSTLTLAAALRHRGHMVDVIGMELVGNGDSTLSQIRFPWKVAKFLRRAIKDEAYDIVDASTGDYWLITMKEVAATPTVFVTRSHGLEPLAVAARRRAARSGELRLRWRYRLYHGGWRLTEVRRSIGVADLKLVLNLTEKAYLTEILGVRAASVAITAPVAGRAFCEVAPNVPLPYRLLVVGGQQWRKGAADHAVVVEALLRSNPDLEVTWLGVAAAPVASDVADRVGVIERYAPDEFGQILDTHGVMLSLTRFEGLPVVMLEAMSHGVSVVANAVPGPVDLLIGGAGKLVTPGDLNEAVRAVQSLADDDVRVQMGTAAHLAVQKFRPDRVVDLLLENYHEARNVKLASLHS</sequence>
<dbReference type="CDD" id="cd03801">
    <property type="entry name" value="GT4_PimA-like"/>
    <property type="match status" value="1"/>
</dbReference>
<dbReference type="GO" id="GO:0016757">
    <property type="term" value="F:glycosyltransferase activity"/>
    <property type="evidence" value="ECO:0007669"/>
    <property type="project" value="TreeGrafter"/>
</dbReference>
<dbReference type="PANTHER" id="PTHR12526:SF636">
    <property type="entry name" value="BLL3647 PROTEIN"/>
    <property type="match status" value="1"/>
</dbReference>
<accession>A0A6J6WA11</accession>
<proteinExistence type="predicted"/>
<reference evidence="1" key="1">
    <citation type="submission" date="2020-05" db="EMBL/GenBank/DDBJ databases">
        <authorList>
            <person name="Chiriac C."/>
            <person name="Salcher M."/>
            <person name="Ghai R."/>
            <person name="Kavagutti S V."/>
        </authorList>
    </citation>
    <scope>NUCLEOTIDE SEQUENCE</scope>
</reference>
<name>A0A6J6WA11_9ZZZZ</name>
<dbReference type="Pfam" id="PF13692">
    <property type="entry name" value="Glyco_trans_1_4"/>
    <property type="match status" value="1"/>
</dbReference>
<dbReference type="PANTHER" id="PTHR12526">
    <property type="entry name" value="GLYCOSYLTRANSFERASE"/>
    <property type="match status" value="1"/>
</dbReference>
<gene>
    <name evidence="1" type="ORF">UFOPK2958_00484</name>
</gene>
<organism evidence="1">
    <name type="scientific">freshwater metagenome</name>
    <dbReference type="NCBI Taxonomy" id="449393"/>
    <lineage>
        <taxon>unclassified sequences</taxon>
        <taxon>metagenomes</taxon>
        <taxon>ecological metagenomes</taxon>
    </lineage>
</organism>
<protein>
    <submittedName>
        <fullName evidence="1">Unannotated protein</fullName>
    </submittedName>
</protein>
<dbReference type="SUPFAM" id="SSF53756">
    <property type="entry name" value="UDP-Glycosyltransferase/glycogen phosphorylase"/>
    <property type="match status" value="1"/>
</dbReference>